<reference evidence="1 2" key="1">
    <citation type="submission" date="2023-01" db="EMBL/GenBank/DDBJ databases">
        <title>Novel diversity within Roseofilum (Cyanobacteria; Desertifilaceae) from marine benthic mats with descriptions of four novel species.</title>
        <authorList>
            <person name="Wang Y."/>
            <person name="Berthold D.E."/>
            <person name="Hu J."/>
            <person name="Lefler F.W."/>
            <person name="Laughinghouse H.D. IV."/>
        </authorList>
    </citation>
    <scope>NUCLEOTIDE SEQUENCE [LARGE SCALE GENOMIC DNA]</scope>
    <source>
        <strain evidence="1 2">BLCC-M143</strain>
    </source>
</reference>
<gene>
    <name evidence="1" type="ORF">PMH09_05515</name>
</gene>
<dbReference type="RefSeq" id="WP_283757299.1">
    <property type="nucleotide sequence ID" value="NZ_JAQOSQ010000003.1"/>
</dbReference>
<organism evidence="1 2">
    <name type="scientific">Roseofilum casamattae BLCC-M143</name>
    <dbReference type="NCBI Taxonomy" id="3022442"/>
    <lineage>
        <taxon>Bacteria</taxon>
        <taxon>Bacillati</taxon>
        <taxon>Cyanobacteriota</taxon>
        <taxon>Cyanophyceae</taxon>
        <taxon>Desertifilales</taxon>
        <taxon>Desertifilaceae</taxon>
        <taxon>Roseofilum</taxon>
        <taxon>Roseofilum casamattae</taxon>
    </lineage>
</organism>
<dbReference type="EMBL" id="JAQOSQ010000003">
    <property type="protein sequence ID" value="MDJ1182647.1"/>
    <property type="molecule type" value="Genomic_DNA"/>
</dbReference>
<evidence type="ECO:0000313" key="1">
    <source>
        <dbReference type="EMBL" id="MDJ1182647.1"/>
    </source>
</evidence>
<comment type="caution">
    <text evidence="1">The sequence shown here is derived from an EMBL/GenBank/DDBJ whole genome shotgun (WGS) entry which is preliminary data.</text>
</comment>
<proteinExistence type="predicted"/>
<dbReference type="Proteomes" id="UP001232992">
    <property type="component" value="Unassembled WGS sequence"/>
</dbReference>
<accession>A0ABT7BV23</accession>
<evidence type="ECO:0000313" key="2">
    <source>
        <dbReference type="Proteomes" id="UP001232992"/>
    </source>
</evidence>
<keyword evidence="2" id="KW-1185">Reference proteome</keyword>
<protein>
    <submittedName>
        <fullName evidence="1">Uncharacterized protein</fullName>
    </submittedName>
</protein>
<name>A0ABT7BV23_9CYAN</name>
<sequence length="129" mass="14938">MLSIDNQQQPIQETMLTQYDREKLEEVGQKFRAAQAPYHMMVESLLNPDTTLLYMACLRDDGRITPDERSLLDWFKQFTSSIEQLSDPDRRELINCAFHGYYACNDPLSNRVQLESEEIDESVNDASVA</sequence>